<proteinExistence type="predicted"/>
<reference evidence="3" key="2">
    <citation type="journal article" date="2024" name="Plant">
        <title>Genomic evolution and insights into agronomic trait innovations of Sesamum species.</title>
        <authorList>
            <person name="Miao H."/>
            <person name="Wang L."/>
            <person name="Qu L."/>
            <person name="Liu H."/>
            <person name="Sun Y."/>
            <person name="Le M."/>
            <person name="Wang Q."/>
            <person name="Wei S."/>
            <person name="Zheng Y."/>
            <person name="Lin W."/>
            <person name="Duan Y."/>
            <person name="Cao H."/>
            <person name="Xiong S."/>
            <person name="Wang X."/>
            <person name="Wei L."/>
            <person name="Li C."/>
            <person name="Ma Q."/>
            <person name="Ju M."/>
            <person name="Zhao R."/>
            <person name="Li G."/>
            <person name="Mu C."/>
            <person name="Tian Q."/>
            <person name="Mei H."/>
            <person name="Zhang T."/>
            <person name="Gao T."/>
            <person name="Zhang H."/>
        </authorList>
    </citation>
    <scope>NUCLEOTIDE SEQUENCE</scope>
    <source>
        <strain evidence="3">G02</strain>
    </source>
</reference>
<name>A0AAW2VJV3_SESRA</name>
<feature type="region of interest" description="Disordered" evidence="2">
    <location>
        <begin position="361"/>
        <end position="381"/>
    </location>
</feature>
<feature type="coiled-coil region" evidence="1">
    <location>
        <begin position="317"/>
        <end position="344"/>
    </location>
</feature>
<dbReference type="EMBL" id="JACGWJ010000003">
    <property type="protein sequence ID" value="KAL0429493.1"/>
    <property type="molecule type" value="Genomic_DNA"/>
</dbReference>
<evidence type="ECO:0000313" key="3">
    <source>
        <dbReference type="EMBL" id="KAL0429493.1"/>
    </source>
</evidence>
<protein>
    <submittedName>
        <fullName evidence="3">Uncharacterized protein</fullName>
    </submittedName>
</protein>
<evidence type="ECO:0000256" key="2">
    <source>
        <dbReference type="SAM" id="MobiDB-lite"/>
    </source>
</evidence>
<feature type="region of interest" description="Disordered" evidence="2">
    <location>
        <begin position="1"/>
        <end position="48"/>
    </location>
</feature>
<feature type="compositionally biased region" description="Polar residues" evidence="2">
    <location>
        <begin position="116"/>
        <end position="125"/>
    </location>
</feature>
<sequence length="568" mass="62313">MATSAFKSTSRRATAAEHNVPPPAAAASRRRSHSVSAVSRRTHLPFDDNTLISTEFSNSRDNPLFWATSSSSPDKEESGKISEIASSNNEQSSSSSTRSARNGNNSNNSVREQRGRSATRSSSDKNGIGRSLSRVRGRSVSRAPCKGAYEDRNEQEVVASRVGWTRNEIKKIDSGINRTNSVRDRSEIRGCRNKAGTTVTQIQATEWSEDDSACSLQISNLEDGISIGSLSEAEEKTIKAVCEDLKLMGEKRGGDMPPGEIYATVRSEVRRAISDIQNDLESACRRNNANTVAASSVAVMASDLVNPEPVELISDIRREYAIKLEESEERARKLRADLAVEEHRGQELDRILKEILPEPKTSGIQRSRRGRRTSNERKRMSKRLTDEAMAYFDECVSLSTFDSSDFSASDDPPYSSVGGAVSAGASSLIRASPNISCSYDQGSDLHQKQIFGGQVQFYSCEDSGPTANSSSVEPGSTQLYQFSFADKKSENVGPKEDIRNYIRNFERGAKKDLDFEETQSYYDAGEYSAHGRKESVLIDRVLYSSRIESGGLILCGGAVPFLPFASVM</sequence>
<reference evidence="3" key="1">
    <citation type="submission" date="2020-06" db="EMBL/GenBank/DDBJ databases">
        <authorList>
            <person name="Li T."/>
            <person name="Hu X."/>
            <person name="Zhang T."/>
            <person name="Song X."/>
            <person name="Zhang H."/>
            <person name="Dai N."/>
            <person name="Sheng W."/>
            <person name="Hou X."/>
            <person name="Wei L."/>
        </authorList>
    </citation>
    <scope>NUCLEOTIDE SEQUENCE</scope>
    <source>
        <strain evidence="3">G02</strain>
        <tissue evidence="3">Leaf</tissue>
    </source>
</reference>
<dbReference type="PANTHER" id="PTHR34466">
    <property type="entry name" value="OS11G0129800 PROTEIN"/>
    <property type="match status" value="1"/>
</dbReference>
<feature type="compositionally biased region" description="Polar residues" evidence="2">
    <location>
        <begin position="1"/>
        <end position="12"/>
    </location>
</feature>
<feature type="compositionally biased region" description="Low complexity" evidence="2">
    <location>
        <begin position="81"/>
        <end position="109"/>
    </location>
</feature>
<comment type="caution">
    <text evidence="3">The sequence shown here is derived from an EMBL/GenBank/DDBJ whole genome shotgun (WGS) entry which is preliminary data.</text>
</comment>
<gene>
    <name evidence="3" type="ORF">Sradi_0575300</name>
</gene>
<accession>A0AAW2VJV3</accession>
<organism evidence="3">
    <name type="scientific">Sesamum radiatum</name>
    <name type="common">Black benniseed</name>
    <dbReference type="NCBI Taxonomy" id="300843"/>
    <lineage>
        <taxon>Eukaryota</taxon>
        <taxon>Viridiplantae</taxon>
        <taxon>Streptophyta</taxon>
        <taxon>Embryophyta</taxon>
        <taxon>Tracheophyta</taxon>
        <taxon>Spermatophyta</taxon>
        <taxon>Magnoliopsida</taxon>
        <taxon>eudicotyledons</taxon>
        <taxon>Gunneridae</taxon>
        <taxon>Pentapetalae</taxon>
        <taxon>asterids</taxon>
        <taxon>lamiids</taxon>
        <taxon>Lamiales</taxon>
        <taxon>Pedaliaceae</taxon>
        <taxon>Sesamum</taxon>
    </lineage>
</organism>
<feature type="region of interest" description="Disordered" evidence="2">
    <location>
        <begin position="67"/>
        <end position="147"/>
    </location>
</feature>
<dbReference type="AlphaFoldDB" id="A0AAW2VJV3"/>
<evidence type="ECO:0000256" key="1">
    <source>
        <dbReference type="SAM" id="Coils"/>
    </source>
</evidence>
<dbReference type="PANTHER" id="PTHR34466:SF3">
    <property type="entry name" value="OS11G0129800 PROTEIN"/>
    <property type="match status" value="1"/>
</dbReference>
<keyword evidence="1" id="KW-0175">Coiled coil</keyword>